<protein>
    <submittedName>
        <fullName evidence="2">Hemerythrin domain-containing protein</fullName>
    </submittedName>
</protein>
<proteinExistence type="predicted"/>
<keyword evidence="3" id="KW-1185">Reference proteome</keyword>
<accession>A0ABZ2G554</accession>
<evidence type="ECO:0000259" key="1">
    <source>
        <dbReference type="Pfam" id="PF01814"/>
    </source>
</evidence>
<feature type="domain" description="Hemerythrin-like" evidence="1">
    <location>
        <begin position="3"/>
        <end position="133"/>
    </location>
</feature>
<dbReference type="Gene3D" id="1.20.120.520">
    <property type="entry name" value="nmb1532 protein domain like"/>
    <property type="match status" value="1"/>
</dbReference>
<evidence type="ECO:0000313" key="3">
    <source>
        <dbReference type="Proteomes" id="UP001379444"/>
    </source>
</evidence>
<dbReference type="Proteomes" id="UP001379444">
    <property type="component" value="Chromosome"/>
</dbReference>
<dbReference type="RefSeq" id="WP_264495682.1">
    <property type="nucleotide sequence ID" value="NZ_CP109947.1"/>
</dbReference>
<dbReference type="InterPro" id="IPR012312">
    <property type="entry name" value="Hemerythrin-like"/>
</dbReference>
<gene>
    <name evidence="2" type="ORF">QNA12_10490</name>
</gene>
<dbReference type="EMBL" id="CP125967">
    <property type="protein sequence ID" value="WWO37018.1"/>
    <property type="molecule type" value="Genomic_DNA"/>
</dbReference>
<evidence type="ECO:0000313" key="2">
    <source>
        <dbReference type="EMBL" id="WWO37018.1"/>
    </source>
</evidence>
<sequence>MNIDKFKQQHADILANIATLRRLTQAGVTENAADIARAIIAMSSTIKLHLAAEDRVLYPSLQRSNDAQLARMSQYYQDEMQTIAADYEAFSRRWNTAAQLIDHDGEFRAEANNVLRKVYERMQRENHDFYPRIETA</sequence>
<dbReference type="Pfam" id="PF01814">
    <property type="entry name" value="Hemerythrin"/>
    <property type="match status" value="1"/>
</dbReference>
<organism evidence="2 3">
    <name type="scientific">Pectobacterium cacticida</name>
    <dbReference type="NCBI Taxonomy" id="69221"/>
    <lineage>
        <taxon>Bacteria</taxon>
        <taxon>Pseudomonadati</taxon>
        <taxon>Pseudomonadota</taxon>
        <taxon>Gammaproteobacteria</taxon>
        <taxon>Enterobacterales</taxon>
        <taxon>Pectobacteriaceae</taxon>
        <taxon>Pectobacterium</taxon>
    </lineage>
</organism>
<name>A0ABZ2G554_9GAMM</name>
<reference evidence="2 3" key="1">
    <citation type="journal article" date="2024" name="Front. Plant Sci.">
        <title>Comprehensive phenomic and genomic studies of the species, Pectobacterium cacticida and proposal for reclassification as Alcorniella cacticida comb. nov.</title>
        <authorList>
            <person name="Jonca J."/>
            <person name="Pirhonen M."/>
            <person name="Waleron M.M."/>
            <person name="Gawor J."/>
            <person name="Mrozik A."/>
            <person name="Smoktunowicz M."/>
            <person name="Waleron K."/>
            <person name="Waleron M."/>
        </authorList>
    </citation>
    <scope>NUCLEOTIDE SEQUENCE [LARGE SCALE GENOMIC DNA]</scope>
    <source>
        <strain evidence="2 3">DPMP6</strain>
    </source>
</reference>